<sequence>MTEHKFPKEFASCPACGSTKRFLQEVAQGLKMEKDAADETPVLLTAEHIFPSVPPVKAVAHFDCCWDCGFLYPLVLMRFVAKPLLYVPGRQPGYSFN</sequence>
<organism evidence="1">
    <name type="scientific">marine sediment metagenome</name>
    <dbReference type="NCBI Taxonomy" id="412755"/>
    <lineage>
        <taxon>unclassified sequences</taxon>
        <taxon>metagenomes</taxon>
        <taxon>ecological metagenomes</taxon>
    </lineage>
</organism>
<comment type="caution">
    <text evidence="1">The sequence shown here is derived from an EMBL/GenBank/DDBJ whole genome shotgun (WGS) entry which is preliminary data.</text>
</comment>
<proteinExistence type="predicted"/>
<dbReference type="AlphaFoldDB" id="A0A0F9QA22"/>
<protein>
    <submittedName>
        <fullName evidence="1">Uncharacterized protein</fullName>
    </submittedName>
</protein>
<evidence type="ECO:0000313" key="1">
    <source>
        <dbReference type="EMBL" id="KKN39349.1"/>
    </source>
</evidence>
<accession>A0A0F9QA22</accession>
<gene>
    <name evidence="1" type="ORF">LCGC14_0744540</name>
</gene>
<name>A0A0F9QA22_9ZZZZ</name>
<dbReference type="EMBL" id="LAZR01001770">
    <property type="protein sequence ID" value="KKN39349.1"/>
    <property type="molecule type" value="Genomic_DNA"/>
</dbReference>
<reference evidence="1" key="1">
    <citation type="journal article" date="2015" name="Nature">
        <title>Complex archaea that bridge the gap between prokaryotes and eukaryotes.</title>
        <authorList>
            <person name="Spang A."/>
            <person name="Saw J.H."/>
            <person name="Jorgensen S.L."/>
            <person name="Zaremba-Niedzwiedzka K."/>
            <person name="Martijn J."/>
            <person name="Lind A.E."/>
            <person name="van Eijk R."/>
            <person name="Schleper C."/>
            <person name="Guy L."/>
            <person name="Ettema T.J."/>
        </authorList>
    </citation>
    <scope>NUCLEOTIDE SEQUENCE</scope>
</reference>